<dbReference type="InterPro" id="IPR011429">
    <property type="entry name" value="Cyt_c_Planctomycete-type"/>
</dbReference>
<dbReference type="PANTHER" id="PTHR35889">
    <property type="entry name" value="CYCLOINULO-OLIGOSACCHARIDE FRUCTANOTRANSFERASE-RELATED"/>
    <property type="match status" value="1"/>
</dbReference>
<dbReference type="GO" id="GO:0009055">
    <property type="term" value="F:electron transfer activity"/>
    <property type="evidence" value="ECO:0007669"/>
    <property type="project" value="InterPro"/>
</dbReference>
<dbReference type="Pfam" id="PF07635">
    <property type="entry name" value="PSCyt1"/>
    <property type="match status" value="1"/>
</dbReference>
<dbReference type="InterPro" id="IPR022655">
    <property type="entry name" value="DUF1553"/>
</dbReference>
<keyword evidence="5" id="KW-0732">Signal</keyword>
<evidence type="ECO:0000256" key="1">
    <source>
        <dbReference type="ARBA" id="ARBA00022617"/>
    </source>
</evidence>
<accession>A0A7S7SKC9</accession>
<keyword evidence="3 4" id="KW-0408">Iron</keyword>
<dbReference type="InterPro" id="IPR009056">
    <property type="entry name" value="Cyt_c-like_dom"/>
</dbReference>
<dbReference type="SUPFAM" id="SSF46626">
    <property type="entry name" value="Cytochrome c"/>
    <property type="match status" value="1"/>
</dbReference>
<feature type="chain" id="PRO_5032530407" evidence="5">
    <location>
        <begin position="21"/>
        <end position="744"/>
    </location>
</feature>
<dbReference type="Pfam" id="PF07583">
    <property type="entry name" value="PSCyt2"/>
    <property type="match status" value="1"/>
</dbReference>
<dbReference type="KEGG" id="pfer:IRI77_31995"/>
<dbReference type="InterPro" id="IPR011444">
    <property type="entry name" value="DUF1549"/>
</dbReference>
<evidence type="ECO:0000259" key="6">
    <source>
        <dbReference type="PROSITE" id="PS51007"/>
    </source>
</evidence>
<name>A0A7S7SKC9_PALFE</name>
<dbReference type="EMBL" id="CP063849">
    <property type="protein sequence ID" value="QOY87336.1"/>
    <property type="molecule type" value="Genomic_DNA"/>
</dbReference>
<dbReference type="GO" id="GO:0046872">
    <property type="term" value="F:metal ion binding"/>
    <property type="evidence" value="ECO:0007669"/>
    <property type="project" value="UniProtKB-KW"/>
</dbReference>
<keyword evidence="1 4" id="KW-0349">Heme</keyword>
<evidence type="ECO:0000256" key="3">
    <source>
        <dbReference type="ARBA" id="ARBA00023004"/>
    </source>
</evidence>
<dbReference type="PANTHER" id="PTHR35889:SF3">
    <property type="entry name" value="F-BOX DOMAIN-CONTAINING PROTEIN"/>
    <property type="match status" value="1"/>
</dbReference>
<keyword evidence="8" id="KW-1185">Reference proteome</keyword>
<dbReference type="RefSeq" id="WP_194449005.1">
    <property type="nucleotide sequence ID" value="NZ_CP063849.1"/>
</dbReference>
<dbReference type="Proteomes" id="UP000593892">
    <property type="component" value="Chromosome"/>
</dbReference>
<dbReference type="PROSITE" id="PS51007">
    <property type="entry name" value="CYTC"/>
    <property type="match status" value="1"/>
</dbReference>
<keyword evidence="2 4" id="KW-0479">Metal-binding</keyword>
<proteinExistence type="predicted"/>
<reference evidence="7 8" key="1">
    <citation type="submission" date="2020-10" db="EMBL/GenBank/DDBJ databases">
        <title>Complete genome sequence of Paludibaculum fermentans P105T, a facultatively anaerobic acidobacterium capable of dissimilatory Fe(III) reduction.</title>
        <authorList>
            <person name="Dedysh S.N."/>
            <person name="Beletsky A.V."/>
            <person name="Kulichevskaya I.S."/>
            <person name="Mardanov A.V."/>
            <person name="Ravin N.V."/>
        </authorList>
    </citation>
    <scope>NUCLEOTIDE SEQUENCE [LARGE SCALE GENOMIC DNA]</scope>
    <source>
        <strain evidence="7 8">P105</strain>
    </source>
</reference>
<evidence type="ECO:0000256" key="4">
    <source>
        <dbReference type="PROSITE-ProRule" id="PRU00433"/>
    </source>
</evidence>
<organism evidence="7 8">
    <name type="scientific">Paludibaculum fermentans</name>
    <dbReference type="NCBI Taxonomy" id="1473598"/>
    <lineage>
        <taxon>Bacteria</taxon>
        <taxon>Pseudomonadati</taxon>
        <taxon>Acidobacteriota</taxon>
        <taxon>Terriglobia</taxon>
        <taxon>Bryobacterales</taxon>
        <taxon>Bryobacteraceae</taxon>
        <taxon>Paludibaculum</taxon>
    </lineage>
</organism>
<evidence type="ECO:0000256" key="2">
    <source>
        <dbReference type="ARBA" id="ARBA00022723"/>
    </source>
</evidence>
<gene>
    <name evidence="7" type="ORF">IRI77_31995</name>
</gene>
<feature type="signal peptide" evidence="5">
    <location>
        <begin position="1"/>
        <end position="20"/>
    </location>
</feature>
<protein>
    <submittedName>
        <fullName evidence="7">DUF1549 domain-containing protein</fullName>
    </submittedName>
</protein>
<dbReference type="Pfam" id="PF07587">
    <property type="entry name" value="PSD1"/>
    <property type="match status" value="1"/>
</dbReference>
<dbReference type="AlphaFoldDB" id="A0A7S7SKC9"/>
<evidence type="ECO:0000313" key="8">
    <source>
        <dbReference type="Proteomes" id="UP000593892"/>
    </source>
</evidence>
<evidence type="ECO:0000313" key="7">
    <source>
        <dbReference type="EMBL" id="QOY87336.1"/>
    </source>
</evidence>
<dbReference type="InterPro" id="IPR036909">
    <property type="entry name" value="Cyt_c-like_dom_sf"/>
</dbReference>
<feature type="domain" description="Cytochrome c" evidence="6">
    <location>
        <begin position="22"/>
        <end position="111"/>
    </location>
</feature>
<dbReference type="GO" id="GO:0020037">
    <property type="term" value="F:heme binding"/>
    <property type="evidence" value="ECO:0007669"/>
    <property type="project" value="InterPro"/>
</dbReference>
<sequence length="744" mass="81706">MLYSWAVLGLGMCCALSAQTVDFARQVHPVFAEKCLPCHNGARGQGGLSLAMRSDILRGGTSGAAIVPGESAKSLLLQRIDGTKGPRMPMGGAPLSEREIATIRRWVDEGARGEVASAPVAKFSLALKPPAAGGIDTLMDAYYRAHKAAAPGVVPDAVFARRVYLDLWGLLPSPEEQRRFLADTRPDKRARLVEELLANQRNYAENWISFWNDLLHNDEGVIYHGDRASISPWLLKSLEENKPYDEFVRTLLAPAGKDGPAGFVRGVTWRGTVNASQTPAMQAAQNSAQVFLGINLKCNSCHDSFISHWKLREAYALASFFTNEPLEIVKCDMATGKMAETTFLFPELGGIDAKAAVEEKRAAAARMFTSKDNGLFARTIVNRIWRQLFGRGLVEPIDEMEGPAWNPELMEWLAADFVAHGYDMKHLLRTLMLSKAYQSPSVAGGNLRDASYVFQGPWPRRMTAEQFADAIATLTGEWRTRVDNRPTPGQYAREWRFKANSMTRALGRPTRDGAVTERQTDSTTLQALELTNGRVLNDWLSDGAKRLTDQPDPAPASLFDSGTLRSNGKAKVDIDITGRNELHLLVTDVDSYDPSRVKLVWRDAQLIGPGGAAPVPGDVVLGKETLLDLKGKGYTRFQALLTVDPSSNQSDISPAVRGFVFDEAPNPRKLVAATGEPPLPRPKAARTPEGLVGQVYEHALSRQPAPEELRIAAELVAKSGRVDREGLQDLLWTVLLSPEFQFIR</sequence>
<evidence type="ECO:0000256" key="5">
    <source>
        <dbReference type="SAM" id="SignalP"/>
    </source>
</evidence>